<dbReference type="Pfam" id="PF03727">
    <property type="entry name" value="Hexokinase_2"/>
    <property type="match status" value="1"/>
</dbReference>
<evidence type="ECO:0000256" key="3">
    <source>
        <dbReference type="ARBA" id="ARBA00009225"/>
    </source>
</evidence>
<dbReference type="GO" id="GO:0004340">
    <property type="term" value="F:glucokinase activity"/>
    <property type="evidence" value="ECO:0007669"/>
    <property type="project" value="TreeGrafter"/>
</dbReference>
<dbReference type="EC" id="2.7.1.-" evidence="9"/>
<evidence type="ECO:0000313" key="12">
    <source>
        <dbReference type="EMBL" id="CAH9054790.1"/>
    </source>
</evidence>
<keyword evidence="4 9" id="KW-0808">Transferase</keyword>
<accession>A0A9P0YH79</accession>
<evidence type="ECO:0000256" key="8">
    <source>
        <dbReference type="ARBA" id="ARBA00023152"/>
    </source>
</evidence>
<keyword evidence="5 9" id="KW-0547">Nucleotide-binding</keyword>
<keyword evidence="6 9" id="KW-0418">Kinase</keyword>
<reference evidence="12" key="1">
    <citation type="submission" date="2022-07" db="EMBL/GenBank/DDBJ databases">
        <authorList>
            <person name="Macas J."/>
            <person name="Novak P."/>
            <person name="Neumann P."/>
        </authorList>
    </citation>
    <scope>NUCLEOTIDE SEQUENCE</scope>
</reference>
<dbReference type="GO" id="GO:0005524">
    <property type="term" value="F:ATP binding"/>
    <property type="evidence" value="ECO:0007669"/>
    <property type="project" value="UniProtKB-UniRule"/>
</dbReference>
<dbReference type="PANTHER" id="PTHR19443">
    <property type="entry name" value="HEXOKINASE"/>
    <property type="match status" value="1"/>
</dbReference>
<evidence type="ECO:0000256" key="1">
    <source>
        <dbReference type="ARBA" id="ARBA00004888"/>
    </source>
</evidence>
<dbReference type="EMBL" id="CAMAPE010000002">
    <property type="protein sequence ID" value="CAH9054790.1"/>
    <property type="molecule type" value="Genomic_DNA"/>
</dbReference>
<dbReference type="Gene3D" id="3.40.367.20">
    <property type="match status" value="1"/>
</dbReference>
<evidence type="ECO:0000256" key="6">
    <source>
        <dbReference type="ARBA" id="ARBA00022777"/>
    </source>
</evidence>
<dbReference type="PANTHER" id="PTHR19443:SF63">
    <property type="entry name" value="HEXOKINASE-LIKE 1 PROTEIN-RELATED"/>
    <property type="match status" value="1"/>
</dbReference>
<keyword evidence="7 9" id="KW-0067">ATP-binding</keyword>
<dbReference type="OrthoDB" id="419537at2759"/>
<evidence type="ECO:0000259" key="11">
    <source>
        <dbReference type="Pfam" id="PF03727"/>
    </source>
</evidence>
<dbReference type="GO" id="GO:0006006">
    <property type="term" value="P:glucose metabolic process"/>
    <property type="evidence" value="ECO:0007669"/>
    <property type="project" value="TreeGrafter"/>
</dbReference>
<dbReference type="GO" id="GO:0001678">
    <property type="term" value="P:intracellular glucose homeostasis"/>
    <property type="evidence" value="ECO:0007669"/>
    <property type="project" value="InterPro"/>
</dbReference>
<dbReference type="Gene3D" id="3.30.420.40">
    <property type="match status" value="1"/>
</dbReference>
<dbReference type="GO" id="GO:0008865">
    <property type="term" value="F:fructokinase activity"/>
    <property type="evidence" value="ECO:0007669"/>
    <property type="project" value="TreeGrafter"/>
</dbReference>
<protein>
    <recommendedName>
        <fullName evidence="9">Phosphotransferase</fullName>
        <ecNumber evidence="9">2.7.1.-</ecNumber>
    </recommendedName>
</protein>
<dbReference type="Proteomes" id="UP001152484">
    <property type="component" value="Unassembled WGS sequence"/>
</dbReference>
<dbReference type="FunFam" id="3.30.420.40:FF:000034">
    <property type="entry name" value="Phosphotransferase"/>
    <property type="match status" value="1"/>
</dbReference>
<dbReference type="SUPFAM" id="SSF53067">
    <property type="entry name" value="Actin-like ATPase domain"/>
    <property type="match status" value="2"/>
</dbReference>
<evidence type="ECO:0000256" key="7">
    <source>
        <dbReference type="ARBA" id="ARBA00022840"/>
    </source>
</evidence>
<dbReference type="InterPro" id="IPR022672">
    <property type="entry name" value="Hexokinase_N"/>
</dbReference>
<organism evidence="12 13">
    <name type="scientific">Cuscuta europaea</name>
    <name type="common">European dodder</name>
    <dbReference type="NCBI Taxonomy" id="41803"/>
    <lineage>
        <taxon>Eukaryota</taxon>
        <taxon>Viridiplantae</taxon>
        <taxon>Streptophyta</taxon>
        <taxon>Embryophyta</taxon>
        <taxon>Tracheophyta</taxon>
        <taxon>Spermatophyta</taxon>
        <taxon>Magnoliopsida</taxon>
        <taxon>eudicotyledons</taxon>
        <taxon>Gunneridae</taxon>
        <taxon>Pentapetalae</taxon>
        <taxon>asterids</taxon>
        <taxon>lamiids</taxon>
        <taxon>Solanales</taxon>
        <taxon>Convolvulaceae</taxon>
        <taxon>Cuscuteae</taxon>
        <taxon>Cuscuta</taxon>
        <taxon>Cuscuta subgen. Cuscuta</taxon>
    </lineage>
</organism>
<dbReference type="GO" id="GO:0005829">
    <property type="term" value="C:cytosol"/>
    <property type="evidence" value="ECO:0007669"/>
    <property type="project" value="TreeGrafter"/>
</dbReference>
<dbReference type="InterPro" id="IPR019807">
    <property type="entry name" value="Hexokinase_BS"/>
</dbReference>
<comment type="pathway">
    <text evidence="1">Carbohydrate degradation; glycolysis; D-glyceraldehyde 3-phosphate and glycerone phosphate from D-glucose: step 1/4.</text>
</comment>
<keyword evidence="13" id="KW-1185">Reference proteome</keyword>
<dbReference type="InterPro" id="IPR001312">
    <property type="entry name" value="Hexokinase"/>
</dbReference>
<dbReference type="InterPro" id="IPR043129">
    <property type="entry name" value="ATPase_NBD"/>
</dbReference>
<dbReference type="GO" id="GO:0005536">
    <property type="term" value="F:D-glucose binding"/>
    <property type="evidence" value="ECO:0007669"/>
    <property type="project" value="InterPro"/>
</dbReference>
<evidence type="ECO:0000313" key="13">
    <source>
        <dbReference type="Proteomes" id="UP001152484"/>
    </source>
</evidence>
<dbReference type="Pfam" id="PF00349">
    <property type="entry name" value="Hexokinase_1"/>
    <property type="match status" value="1"/>
</dbReference>
<evidence type="ECO:0000256" key="5">
    <source>
        <dbReference type="ARBA" id="ARBA00022741"/>
    </source>
</evidence>
<dbReference type="GO" id="GO:0005739">
    <property type="term" value="C:mitochondrion"/>
    <property type="evidence" value="ECO:0007669"/>
    <property type="project" value="TreeGrafter"/>
</dbReference>
<dbReference type="PRINTS" id="PR00475">
    <property type="entry name" value="HEXOKINASE"/>
</dbReference>
<dbReference type="PROSITE" id="PS51748">
    <property type="entry name" value="HEXOKINASE_2"/>
    <property type="match status" value="1"/>
</dbReference>
<evidence type="ECO:0000256" key="4">
    <source>
        <dbReference type="ARBA" id="ARBA00022679"/>
    </source>
</evidence>
<dbReference type="AlphaFoldDB" id="A0A9P0YH79"/>
<comment type="similarity">
    <text evidence="3 9">Belongs to the hexokinase family.</text>
</comment>
<proteinExistence type="inferred from homology"/>
<comment type="pathway">
    <text evidence="2">Carbohydrate metabolism; hexose metabolism.</text>
</comment>
<dbReference type="PROSITE" id="PS00378">
    <property type="entry name" value="HEXOKINASE_1"/>
    <property type="match status" value="1"/>
</dbReference>
<evidence type="ECO:0000256" key="2">
    <source>
        <dbReference type="ARBA" id="ARBA00005028"/>
    </source>
</evidence>
<sequence length="501" mass="53814">MSTAAAASVVGSFYVRRPSPKMRSRRRVVMAVRSGVSLEEASILTKLEQECATPLPVLRRVANSMAADVRAGLAVDGGSDLKMILSYVDTLPTGNEKGMFYALDLGGTNFRVLRVQLGGKEERVVDTEFEQLSIPQELMFGTSEELFDFIASALAKFAKKEGGKFHMPPGRTREIGFTFSFPVKQTSINSGILIKWTKGFSVSGTVGKDVVACLNEAMERLGVDMQVSALVNDTVGTLAGARYWDDDVLVAVILGTGTNACYVERTDSIPKLSHQQSASSSSGLMVVNTEWGAFSNGLPLTEFDREMDADSINPGEQIFEKTISGMYLGEIVRRVILKMAKSGLFGNSVPEKLFTPFVLGTPDICAMHQDCSRDLEGVGSILYDLAGVNSDASARRTVVGVCDAIAKRGGRLAGAGIVGILEKMEEDCKGRVFGKRIVVAMDGGLYENYPQYRGYLQEAVTELLGVGISKNVVIEHSKDGSGIGAALLAAANSKYGQSPLF</sequence>
<evidence type="ECO:0000256" key="9">
    <source>
        <dbReference type="RuleBase" id="RU362007"/>
    </source>
</evidence>
<keyword evidence="8 9" id="KW-0324">Glycolysis</keyword>
<dbReference type="InterPro" id="IPR022673">
    <property type="entry name" value="Hexokinase_C"/>
</dbReference>
<dbReference type="GO" id="GO:0006096">
    <property type="term" value="P:glycolytic process"/>
    <property type="evidence" value="ECO:0007669"/>
    <property type="project" value="UniProtKB-KW"/>
</dbReference>
<dbReference type="CDD" id="cd24020">
    <property type="entry name" value="ASKHA_NBD_HK_plant"/>
    <property type="match status" value="1"/>
</dbReference>
<gene>
    <name evidence="12" type="ORF">CEURO_LOCUS712</name>
</gene>
<feature type="domain" description="Hexokinase C-terminal" evidence="11">
    <location>
        <begin position="250"/>
        <end position="490"/>
    </location>
</feature>
<name>A0A9P0YH79_CUSEU</name>
<comment type="caution">
    <text evidence="12">The sequence shown here is derived from an EMBL/GenBank/DDBJ whole genome shotgun (WGS) entry which is preliminary data.</text>
</comment>
<evidence type="ECO:0000259" key="10">
    <source>
        <dbReference type="Pfam" id="PF00349"/>
    </source>
</evidence>
<feature type="domain" description="Hexokinase N-terminal" evidence="10">
    <location>
        <begin position="44"/>
        <end position="243"/>
    </location>
</feature>